<dbReference type="OrthoDB" id="3048627at2759"/>
<gene>
    <name evidence="1" type="ORF">BDZ94DRAFT_436756</name>
</gene>
<evidence type="ECO:0000313" key="2">
    <source>
        <dbReference type="Proteomes" id="UP000807353"/>
    </source>
</evidence>
<name>A0A9P5XR76_9AGAR</name>
<reference evidence="1" key="1">
    <citation type="submission" date="2020-11" db="EMBL/GenBank/DDBJ databases">
        <authorList>
            <consortium name="DOE Joint Genome Institute"/>
            <person name="Ahrendt S."/>
            <person name="Riley R."/>
            <person name="Andreopoulos W."/>
            <person name="Labutti K."/>
            <person name="Pangilinan J."/>
            <person name="Ruiz-Duenas F.J."/>
            <person name="Barrasa J.M."/>
            <person name="Sanchez-Garcia M."/>
            <person name="Camarero S."/>
            <person name="Miyauchi S."/>
            <person name="Serrano A."/>
            <person name="Linde D."/>
            <person name="Babiker R."/>
            <person name="Drula E."/>
            <person name="Ayuso-Fernandez I."/>
            <person name="Pacheco R."/>
            <person name="Padilla G."/>
            <person name="Ferreira P."/>
            <person name="Barriuso J."/>
            <person name="Kellner H."/>
            <person name="Castanera R."/>
            <person name="Alfaro M."/>
            <person name="Ramirez L."/>
            <person name="Pisabarro A.G."/>
            <person name="Kuo A."/>
            <person name="Tritt A."/>
            <person name="Lipzen A."/>
            <person name="He G."/>
            <person name="Yan M."/>
            <person name="Ng V."/>
            <person name="Cullen D."/>
            <person name="Martin F."/>
            <person name="Rosso M.-N."/>
            <person name="Henrissat B."/>
            <person name="Hibbett D."/>
            <person name="Martinez A.T."/>
            <person name="Grigoriev I.V."/>
        </authorList>
    </citation>
    <scope>NUCLEOTIDE SEQUENCE</scope>
    <source>
        <strain evidence="1">CBS 247.69</strain>
    </source>
</reference>
<dbReference type="AlphaFoldDB" id="A0A9P5XR76"/>
<sequence>MSEIQVATPKTRMDDLSFQNATTDLPVETLLMIFKQLFWASCVETTCPCVDPEECFCRKDISPIAWDQGEDLLASSVFPYAITLVCKRWNILIRSDPTFWTRIVIILDEDPTPLLKIQSQIGLSGELPLDFHVLRRQKERDSREYAQSRLIIDFLHSYLYRCRVVVFDLTHNSSLPSITRDLRREAPHLVKLQLRCQIDDGQDYVARPPFQGGSDEDFSSFSLLEILDIDGKNFADCCMDDSYWEDNLSRSIKHSVTISNYTPVSNEVDEQCTMWDFVTGLASIPQISELHLVNLQFDRDLSHWDDVFMPELPYIELKDLDLEFVNRFLGTVVLEDLDHLHITRCSVRVPFLTLHSAHLTLEQVMHDRYFFGRILEEWNGTTLEVINLMAFNDDAIRTLLKNTTPEGPHTRQCRNFIIKDCPNFTVATLKRLITSRNAAFLQSTPSSGVAPRCTLHVSGHGPTLSTEDGDWFFKNLDSFQWDTNQLDS</sequence>
<evidence type="ECO:0000313" key="1">
    <source>
        <dbReference type="EMBL" id="KAF9456182.1"/>
    </source>
</evidence>
<dbReference type="Gene3D" id="1.20.1280.50">
    <property type="match status" value="1"/>
</dbReference>
<dbReference type="EMBL" id="MU150449">
    <property type="protein sequence ID" value="KAF9456182.1"/>
    <property type="molecule type" value="Genomic_DNA"/>
</dbReference>
<proteinExistence type="predicted"/>
<evidence type="ECO:0008006" key="3">
    <source>
        <dbReference type="Google" id="ProtNLM"/>
    </source>
</evidence>
<dbReference type="Proteomes" id="UP000807353">
    <property type="component" value="Unassembled WGS sequence"/>
</dbReference>
<accession>A0A9P5XR76</accession>
<comment type="caution">
    <text evidence="1">The sequence shown here is derived from an EMBL/GenBank/DDBJ whole genome shotgun (WGS) entry which is preliminary data.</text>
</comment>
<protein>
    <recommendedName>
        <fullName evidence="3">F-box domain-containing protein</fullName>
    </recommendedName>
</protein>
<keyword evidence="2" id="KW-1185">Reference proteome</keyword>
<organism evidence="1 2">
    <name type="scientific">Collybia nuda</name>
    <dbReference type="NCBI Taxonomy" id="64659"/>
    <lineage>
        <taxon>Eukaryota</taxon>
        <taxon>Fungi</taxon>
        <taxon>Dikarya</taxon>
        <taxon>Basidiomycota</taxon>
        <taxon>Agaricomycotina</taxon>
        <taxon>Agaricomycetes</taxon>
        <taxon>Agaricomycetidae</taxon>
        <taxon>Agaricales</taxon>
        <taxon>Tricholomatineae</taxon>
        <taxon>Clitocybaceae</taxon>
        <taxon>Collybia</taxon>
    </lineage>
</organism>